<dbReference type="Pfam" id="PF01874">
    <property type="entry name" value="CitG"/>
    <property type="match status" value="1"/>
</dbReference>
<dbReference type="STRING" id="311458.CSUB_C0176"/>
<dbReference type="EMBL" id="BA000048">
    <property type="protein sequence ID" value="BAJ50037.1"/>
    <property type="molecule type" value="Genomic_DNA"/>
</dbReference>
<dbReference type="PANTHER" id="PTHR42280">
    <property type="entry name" value="CITG FAMILY PROTEIN"/>
    <property type="match status" value="1"/>
</dbReference>
<reference evidence="1 2" key="2">
    <citation type="journal article" date="2011" name="Nucleic Acids Res.">
        <title>Insights into the evolution of Archaea and eukaryotic protein modifier systems revealed by the genome of a novel archaeal group.</title>
        <authorList>
            <person name="Nunoura T."/>
            <person name="Takaki Y."/>
            <person name="Kakuta J."/>
            <person name="Nishi S."/>
            <person name="Sugahara J."/>
            <person name="Kazama H."/>
            <person name="Chee G."/>
            <person name="Hattori M."/>
            <person name="Kanai A."/>
            <person name="Atomi H."/>
            <person name="Takai K."/>
            <person name="Takami H."/>
        </authorList>
    </citation>
    <scope>NUCLEOTIDE SEQUENCE [LARGE SCALE GENOMIC DNA]</scope>
</reference>
<sequence length="291" mass="32053">MKTMSPEDAARCCTLGLLLELATSPKPGLVDRLSNPDVYACFTASAVALYPCFLKAAQGTSVGDAVLCSTREMMSWQKGGNTHLGSLLLLTPIAKAAVEAGKIERLRGSLEKTLKQMDYRDLHKILKAIKMVGPGGLGKVAYLDVNNAKTYNLVKQRKTSVIEAFNPYAQWEVVAHEYCTNYQASIMHGYMFLRKRIEQEDWNTAGINTFLNILQHLPDSHVSRRQGRHAAKILSRMAKQVLDAGGVGTEEGGRRYTQFIKHVKRAGMKPAAAADVLAVSYTLLLLSGWRP</sequence>
<dbReference type="KEGG" id="csu:CSUB_C0176"/>
<dbReference type="PANTHER" id="PTHR42280:SF1">
    <property type="entry name" value="CITG FAMILY PROTEIN"/>
    <property type="match status" value="1"/>
</dbReference>
<gene>
    <name evidence="1" type="ORF">CSUB_C0176</name>
</gene>
<dbReference type="BioCyc" id="CCAL311458:G131R-175-MONOMER"/>
<name>E6P7X6_CALS0</name>
<dbReference type="Proteomes" id="UP000008120">
    <property type="component" value="Chromosome"/>
</dbReference>
<dbReference type="InterPro" id="IPR002736">
    <property type="entry name" value="CitG"/>
</dbReference>
<organism evidence="1 2">
    <name type="scientific">Caldiarchaeum subterraneum</name>
    <dbReference type="NCBI Taxonomy" id="311458"/>
    <lineage>
        <taxon>Archaea</taxon>
        <taxon>Nitrososphaerota</taxon>
        <taxon>Candidatus Caldarchaeales</taxon>
        <taxon>Candidatus Caldarchaeaceae</taxon>
        <taxon>Candidatus Caldarchaeum</taxon>
    </lineage>
</organism>
<dbReference type="AlphaFoldDB" id="E6P7X6"/>
<reference evidence="1 2" key="1">
    <citation type="journal article" date="2005" name="Environ. Microbiol.">
        <title>Genetic and functional properties of uncultivated thermophilic crenarchaeotes from a subsurface gold mine as revealed by analysis of genome fragments.</title>
        <authorList>
            <person name="Nunoura T."/>
            <person name="Hirayama H."/>
            <person name="Takami H."/>
            <person name="Oida H."/>
            <person name="Nishi S."/>
            <person name="Shimamura S."/>
            <person name="Suzuki Y."/>
            <person name="Inagaki F."/>
            <person name="Takai K."/>
            <person name="Nealson K.H."/>
            <person name="Horikoshi K."/>
        </authorList>
    </citation>
    <scope>NUCLEOTIDE SEQUENCE [LARGE SCALE GENOMIC DNA]</scope>
</reference>
<protein>
    <recommendedName>
        <fullName evidence="3">Triphosphoribosyl-dephospho-CoA synthase</fullName>
    </recommendedName>
</protein>
<dbReference type="Gene3D" id="1.10.4200.10">
    <property type="entry name" value="Triphosphoribosyl-dephospho-CoA protein"/>
    <property type="match status" value="1"/>
</dbReference>
<proteinExistence type="predicted"/>
<evidence type="ECO:0000313" key="2">
    <source>
        <dbReference type="Proteomes" id="UP000008120"/>
    </source>
</evidence>
<accession>E6P7X6</accession>
<evidence type="ECO:0008006" key="3">
    <source>
        <dbReference type="Google" id="ProtNLM"/>
    </source>
</evidence>
<evidence type="ECO:0000313" key="1">
    <source>
        <dbReference type="EMBL" id="BAJ50037.1"/>
    </source>
</evidence>
<dbReference type="GO" id="GO:0046917">
    <property type="term" value="F:triphosphoribosyl-dephospho-CoA synthase activity"/>
    <property type="evidence" value="ECO:0007669"/>
    <property type="project" value="InterPro"/>
</dbReference>
<dbReference type="GO" id="GO:0005524">
    <property type="term" value="F:ATP binding"/>
    <property type="evidence" value="ECO:0007669"/>
    <property type="project" value="InterPro"/>
</dbReference>